<dbReference type="GO" id="GO:0005886">
    <property type="term" value="C:plasma membrane"/>
    <property type="evidence" value="ECO:0007669"/>
    <property type="project" value="UniProtKB-SubCell"/>
</dbReference>
<keyword evidence="7" id="KW-0762">Sugar transport</keyword>
<dbReference type="Proteomes" id="UP000541033">
    <property type="component" value="Unassembled WGS sequence"/>
</dbReference>
<feature type="transmembrane region" description="Helical" evidence="6">
    <location>
        <begin position="330"/>
        <end position="349"/>
    </location>
</feature>
<dbReference type="Pfam" id="PF02653">
    <property type="entry name" value="BPD_transp_2"/>
    <property type="match status" value="1"/>
</dbReference>
<feature type="transmembrane region" description="Helical" evidence="6">
    <location>
        <begin position="203"/>
        <end position="221"/>
    </location>
</feature>
<comment type="caution">
    <text evidence="7">The sequence shown here is derived from an EMBL/GenBank/DDBJ whole genome shotgun (WGS) entry which is preliminary data.</text>
</comment>
<gene>
    <name evidence="7" type="ORF">FHX76_002135</name>
</gene>
<comment type="subcellular location">
    <subcellularLocation>
        <location evidence="1">Cell membrane</location>
        <topology evidence="1">Multi-pass membrane protein</topology>
    </subcellularLocation>
</comment>
<feature type="transmembrane region" description="Helical" evidence="6">
    <location>
        <begin position="66"/>
        <end position="89"/>
    </location>
</feature>
<dbReference type="InterPro" id="IPR001851">
    <property type="entry name" value="ABC_transp_permease"/>
</dbReference>
<reference evidence="7 8" key="1">
    <citation type="submission" date="2020-02" db="EMBL/GenBank/DDBJ databases">
        <title>Sequencing the genomes of 1000 actinobacteria strains.</title>
        <authorList>
            <person name="Klenk H.-P."/>
        </authorList>
    </citation>
    <scope>NUCLEOTIDE SEQUENCE [LARGE SCALE GENOMIC DNA]</scope>
    <source>
        <strain evidence="7 8">DSM 27960</strain>
    </source>
</reference>
<organism evidence="7 8">
    <name type="scientific">Lysinibacter cavernae</name>
    <dbReference type="NCBI Taxonomy" id="1640652"/>
    <lineage>
        <taxon>Bacteria</taxon>
        <taxon>Bacillati</taxon>
        <taxon>Actinomycetota</taxon>
        <taxon>Actinomycetes</taxon>
        <taxon>Micrococcales</taxon>
        <taxon>Microbacteriaceae</taxon>
        <taxon>Lysinibacter</taxon>
    </lineage>
</organism>
<keyword evidence="7" id="KW-0813">Transport</keyword>
<accession>A0A7X5R219</accession>
<proteinExistence type="predicted"/>
<dbReference type="PANTHER" id="PTHR47089">
    <property type="entry name" value="ABC TRANSPORTER, PERMEASE PROTEIN"/>
    <property type="match status" value="1"/>
</dbReference>
<keyword evidence="2" id="KW-1003">Cell membrane</keyword>
<feature type="transmembrane region" description="Helical" evidence="6">
    <location>
        <begin position="23"/>
        <end position="46"/>
    </location>
</feature>
<keyword evidence="5 6" id="KW-0472">Membrane</keyword>
<evidence type="ECO:0000256" key="3">
    <source>
        <dbReference type="ARBA" id="ARBA00022692"/>
    </source>
</evidence>
<dbReference type="AlphaFoldDB" id="A0A7X5R219"/>
<dbReference type="GO" id="GO:0022857">
    <property type="term" value="F:transmembrane transporter activity"/>
    <property type="evidence" value="ECO:0007669"/>
    <property type="project" value="InterPro"/>
</dbReference>
<feature type="transmembrane region" description="Helical" evidence="6">
    <location>
        <begin position="250"/>
        <end position="272"/>
    </location>
</feature>
<keyword evidence="4 6" id="KW-1133">Transmembrane helix</keyword>
<evidence type="ECO:0000313" key="7">
    <source>
        <dbReference type="EMBL" id="NIH54239.1"/>
    </source>
</evidence>
<dbReference type="EMBL" id="JAAMOX010000002">
    <property type="protein sequence ID" value="NIH54239.1"/>
    <property type="molecule type" value="Genomic_DNA"/>
</dbReference>
<dbReference type="PANTHER" id="PTHR47089:SF1">
    <property type="entry name" value="GUANOSINE ABC TRANSPORTER PERMEASE PROTEIN NUPP"/>
    <property type="match status" value="1"/>
</dbReference>
<keyword evidence="3 6" id="KW-0812">Transmembrane</keyword>
<evidence type="ECO:0000256" key="2">
    <source>
        <dbReference type="ARBA" id="ARBA00022475"/>
    </source>
</evidence>
<evidence type="ECO:0000256" key="1">
    <source>
        <dbReference type="ARBA" id="ARBA00004651"/>
    </source>
</evidence>
<dbReference type="RefSeq" id="WP_167150641.1">
    <property type="nucleotide sequence ID" value="NZ_JAAMOX010000002.1"/>
</dbReference>
<feature type="transmembrane region" description="Helical" evidence="6">
    <location>
        <begin position="284"/>
        <end position="310"/>
    </location>
</feature>
<dbReference type="CDD" id="cd06580">
    <property type="entry name" value="TM_PBP1_transp_TpRbsC_like"/>
    <property type="match status" value="1"/>
</dbReference>
<evidence type="ECO:0000256" key="4">
    <source>
        <dbReference type="ARBA" id="ARBA00022989"/>
    </source>
</evidence>
<feature type="transmembrane region" description="Helical" evidence="6">
    <location>
        <begin position="101"/>
        <end position="134"/>
    </location>
</feature>
<keyword evidence="8" id="KW-1185">Reference proteome</keyword>
<evidence type="ECO:0000313" key="8">
    <source>
        <dbReference type="Proteomes" id="UP000541033"/>
    </source>
</evidence>
<protein>
    <submittedName>
        <fullName evidence="7">Simple sugar transport system permease protein</fullName>
    </submittedName>
</protein>
<evidence type="ECO:0000256" key="5">
    <source>
        <dbReference type="ARBA" id="ARBA00023136"/>
    </source>
</evidence>
<sequence>MTEVLAPNSTAGEATGARKTALILLRTCLPIVLALIASAVLLLALGQNPLSFFGDILYYGLAGNGWQRSLTLMAPLLLVALALIVVFRGKLWNLGYDGQFLLGAVLIAGVGPSLVVVVPLWLALPLLCIGAMIVSASWTVVPAALKAVYGTNEIITTLMMSFIGVGLANMLIKGPFQDPNVIVPQTRVLPLETMLPYIPGTRVHVGLIIALVVVVAAHVVLTRTSVGLRLDVFGANPKAAHHVGIRSRPMIMALFAISGALIGLAAAVDLLGQWGFLRTNWNPAYGAAVMPFVFLARLNPLGSVPLIGLYSVLSTGGTLAAHESGLSVDFLLIIVALILVFMALIEFLGTRRSLGQSYLPPGLLDGLRRGARRGGSNG</sequence>
<evidence type="ECO:0000256" key="6">
    <source>
        <dbReference type="SAM" id="Phobius"/>
    </source>
</evidence>
<name>A0A7X5R219_9MICO</name>